<evidence type="ECO:0000256" key="6">
    <source>
        <dbReference type="ARBA" id="ARBA00022679"/>
    </source>
</evidence>
<comment type="catalytic activity">
    <reaction evidence="18">
        <text>(R)-malate + A = oxaloacetate + AH2</text>
        <dbReference type="Rhea" id="RHEA:67460"/>
        <dbReference type="ChEBI" id="CHEBI:13193"/>
        <dbReference type="ChEBI" id="CHEBI:15588"/>
        <dbReference type="ChEBI" id="CHEBI:16452"/>
        <dbReference type="ChEBI" id="CHEBI:17499"/>
    </reaction>
    <physiologicalReaction direction="left-to-right" evidence="18">
        <dbReference type="Rhea" id="RHEA:67461"/>
    </physiologicalReaction>
</comment>
<name>A0A7F8QB25_LEPWE</name>
<evidence type="ECO:0000256" key="1">
    <source>
        <dbReference type="ARBA" id="ARBA00001974"/>
    </source>
</evidence>
<dbReference type="FunFam" id="3.30.465.10:FF:000001">
    <property type="entry name" value="D-2-hydroxyglutarate dehydrogenase, mitochondrial"/>
    <property type="match status" value="1"/>
</dbReference>
<dbReference type="Proteomes" id="UP000245341">
    <property type="component" value="Unplaced"/>
</dbReference>
<comment type="similarity">
    <text evidence="3">Belongs to the FAD-binding oxidoreductase/transferase type 4 family.</text>
</comment>
<dbReference type="GO" id="GO:0009247">
    <property type="term" value="P:glycolipid biosynthetic process"/>
    <property type="evidence" value="ECO:0007669"/>
    <property type="project" value="InterPro"/>
</dbReference>
<dbReference type="FunFam" id="3.40.50.300:FF:000807">
    <property type="entry name" value="galactosylceramide sulfotransferase isoform X1"/>
    <property type="match status" value="1"/>
</dbReference>
<dbReference type="EC" id="1.1.99.39" evidence="15"/>
<dbReference type="InterPro" id="IPR004113">
    <property type="entry name" value="FAD-bd_oxidored_4_C"/>
</dbReference>
<keyword evidence="8" id="KW-0274">FAD</keyword>
<dbReference type="InterPro" id="IPR016164">
    <property type="entry name" value="FAD-linked_Oxase-like_C"/>
</dbReference>
<dbReference type="Gene3D" id="3.40.50.300">
    <property type="entry name" value="P-loop containing nucleotide triphosphate hydrolases"/>
    <property type="match status" value="1"/>
</dbReference>
<evidence type="ECO:0000256" key="16">
    <source>
        <dbReference type="ARBA" id="ARBA00039639"/>
    </source>
</evidence>
<protein>
    <recommendedName>
        <fullName evidence="16">D-2-hydroxyglutarate dehydrogenase, mitochondrial</fullName>
        <ecNumber evidence="15">1.1.99.39</ecNumber>
    </recommendedName>
</protein>
<keyword evidence="6" id="KW-0808">Transferase</keyword>
<dbReference type="InterPro" id="IPR036318">
    <property type="entry name" value="FAD-bd_PCMH-like_sf"/>
</dbReference>
<dbReference type="Gene3D" id="3.30.70.2190">
    <property type="match status" value="1"/>
</dbReference>
<organism evidence="20 21">
    <name type="scientific">Leptonychotes weddellii</name>
    <name type="common">Weddell seal</name>
    <name type="synonym">Otaria weddellii</name>
    <dbReference type="NCBI Taxonomy" id="9713"/>
    <lineage>
        <taxon>Eukaryota</taxon>
        <taxon>Metazoa</taxon>
        <taxon>Chordata</taxon>
        <taxon>Craniata</taxon>
        <taxon>Vertebrata</taxon>
        <taxon>Euteleostomi</taxon>
        <taxon>Mammalia</taxon>
        <taxon>Eutheria</taxon>
        <taxon>Laurasiatheria</taxon>
        <taxon>Carnivora</taxon>
        <taxon>Caniformia</taxon>
        <taxon>Pinnipedia</taxon>
        <taxon>Phocidae</taxon>
        <taxon>Monachinae</taxon>
        <taxon>Lobodontini</taxon>
        <taxon>Leptonychotes</taxon>
    </lineage>
</organism>
<dbReference type="InterPro" id="IPR016166">
    <property type="entry name" value="FAD-bd_PCMH"/>
</dbReference>
<evidence type="ECO:0000256" key="5">
    <source>
        <dbReference type="ARBA" id="ARBA00022630"/>
    </source>
</evidence>
<evidence type="ECO:0000256" key="13">
    <source>
        <dbReference type="ARBA" id="ARBA00023136"/>
    </source>
</evidence>
<accession>A0A7F8QB25</accession>
<dbReference type="InterPro" id="IPR016169">
    <property type="entry name" value="FAD-bd_PCMH_sub2"/>
</dbReference>
<dbReference type="KEGG" id="lww:102734545"/>
<dbReference type="Gene3D" id="3.30.465.10">
    <property type="match status" value="1"/>
</dbReference>
<feature type="domain" description="FAD-binding PCMH-type" evidence="19">
    <location>
        <begin position="1"/>
        <end position="141"/>
    </location>
</feature>
<dbReference type="SUPFAM" id="SSF56176">
    <property type="entry name" value="FAD-binding/transporter-associated domain-like"/>
    <property type="match status" value="1"/>
</dbReference>
<comment type="cofactor">
    <cofactor evidence="1">
        <name>FAD</name>
        <dbReference type="ChEBI" id="CHEBI:57692"/>
    </cofactor>
</comment>
<dbReference type="GO" id="GO:0051990">
    <property type="term" value="F:(R)-2-hydroxyglutarate dehydrogenase activity"/>
    <property type="evidence" value="ECO:0007669"/>
    <property type="project" value="UniProtKB-EC"/>
</dbReference>
<evidence type="ECO:0000256" key="4">
    <source>
        <dbReference type="ARBA" id="ARBA00008124"/>
    </source>
</evidence>
<dbReference type="GO" id="GO:0000139">
    <property type="term" value="C:Golgi membrane"/>
    <property type="evidence" value="ECO:0007669"/>
    <property type="project" value="UniProtKB-SubCell"/>
</dbReference>
<evidence type="ECO:0000256" key="18">
    <source>
        <dbReference type="ARBA" id="ARBA00049267"/>
    </source>
</evidence>
<evidence type="ECO:0000256" key="7">
    <source>
        <dbReference type="ARBA" id="ARBA00022692"/>
    </source>
</evidence>
<dbReference type="PANTHER" id="PTHR43716:SF1">
    <property type="entry name" value="D-2-HYDROXYGLUTARATE DEHYDROGENASE, MITOCHONDRIAL"/>
    <property type="match status" value="1"/>
</dbReference>
<evidence type="ECO:0000256" key="2">
    <source>
        <dbReference type="ARBA" id="ARBA00004323"/>
    </source>
</evidence>
<evidence type="ECO:0000256" key="10">
    <source>
        <dbReference type="ARBA" id="ARBA00022989"/>
    </source>
</evidence>
<proteinExistence type="inferred from homology"/>
<keyword evidence="13" id="KW-0472">Membrane</keyword>
<dbReference type="Pfam" id="PF02913">
    <property type="entry name" value="FAD-oxidase_C"/>
    <property type="match status" value="1"/>
</dbReference>
<dbReference type="FunFam" id="3.30.70.2190:FF:000001">
    <property type="entry name" value="D-2-hydroxyglutarate dehydrogenase mitochondrial"/>
    <property type="match status" value="1"/>
</dbReference>
<dbReference type="SUPFAM" id="SSF55103">
    <property type="entry name" value="FAD-linked oxidases, C-terminal domain"/>
    <property type="match status" value="1"/>
</dbReference>
<dbReference type="RefSeq" id="XP_030878427.1">
    <property type="nucleotide sequence ID" value="XM_031022567.1"/>
</dbReference>
<keyword evidence="14" id="KW-0325">Glycoprotein</keyword>
<dbReference type="CTD" id="64090"/>
<dbReference type="OrthoDB" id="514299at2759"/>
<dbReference type="PROSITE" id="PS51387">
    <property type="entry name" value="FAD_PCMH"/>
    <property type="match status" value="1"/>
</dbReference>
<comment type="similarity">
    <text evidence="4">Belongs to the galactose-3-O-sulfotransferase family.</text>
</comment>
<evidence type="ECO:0000313" key="21">
    <source>
        <dbReference type="RefSeq" id="XP_030878427.1"/>
    </source>
</evidence>
<keyword evidence="20" id="KW-1185">Reference proteome</keyword>
<dbReference type="GO" id="GO:0005739">
    <property type="term" value="C:mitochondrion"/>
    <property type="evidence" value="ECO:0007669"/>
    <property type="project" value="TreeGrafter"/>
</dbReference>
<dbReference type="GeneID" id="102734545"/>
<dbReference type="GO" id="GO:0001733">
    <property type="term" value="F:galactosylceramide sulfotransferase activity"/>
    <property type="evidence" value="ECO:0007669"/>
    <property type="project" value="InterPro"/>
</dbReference>
<dbReference type="InterPro" id="IPR006094">
    <property type="entry name" value="Oxid_FAD_bind_N"/>
</dbReference>
<evidence type="ECO:0000256" key="8">
    <source>
        <dbReference type="ARBA" id="ARBA00022827"/>
    </source>
</evidence>
<evidence type="ECO:0000256" key="12">
    <source>
        <dbReference type="ARBA" id="ARBA00023034"/>
    </source>
</evidence>
<dbReference type="Pfam" id="PF01565">
    <property type="entry name" value="FAD_binding_4"/>
    <property type="match status" value="1"/>
</dbReference>
<dbReference type="InterPro" id="IPR009729">
    <property type="entry name" value="Gal-3-0_sulfotransfrase"/>
</dbReference>
<evidence type="ECO:0000256" key="3">
    <source>
        <dbReference type="ARBA" id="ARBA00008000"/>
    </source>
</evidence>
<reference evidence="21" key="1">
    <citation type="submission" date="2025-08" db="UniProtKB">
        <authorList>
            <consortium name="RefSeq"/>
        </authorList>
    </citation>
    <scope>IDENTIFICATION</scope>
    <source>
        <tissue evidence="21">Liver</tissue>
    </source>
</reference>
<sequence length="687" mass="77696">MVGGSVPVFDEIILSTAQMNQVISFHSVSGTLVCQAGCVLEELSRYVEERGFVMPLDLGAKGSCHIGGNVATNAGGLRFLRYGSLHGTVLGLEVVLADGTILNCLTSLRKDNTGYDLKQLFIGSEGTLGVITAVSIQCPPKPTAVNVAFVGCPGFAEVLQTFSSCRGLLGEILSAYEFLDAECMRLVTHHLRLTSPVQESPFYVLIETSGSRAEHDAEKLSDFLEQVLSSGLVTDGTLATDQMKLKVRGCCWCLLASLALSWSRTLRRAPCSAQSAWCLNVSRCPASWEMYFGSRHYQRCFQAVFLLALTMLLLTGILHMDMGQLTHLLGGQAEGPPIINVMFLKTHKTASSTVLNILFRFAETHNLSVALPVGSRFHLGYPWLFLARYVERSKFHGPQQRFNIMCNHLRFNLPEVQKVMPNGTFYFSIVRNPVFQLESSFTYYRDYVPAFRHVESLDAFLASPWTYYNQSAGLYNAPARNHMWFDLGFDNDAQADDEGYVRARLADVERRFQLVLITEHFDESLVLLRHLLRWRLDDVVAFQLNSRSTRSVASLTPEGQARAKRWCALDWRLYQHFNRTFWARVHAELGPRRLRSEVARLRARRRELMARCLQDGVAKNKSQITDPQLRPFQSGQADILGYNLRQGLDNQTQWMCQRMVMPELQYTTRLYALQFPEKDPKHIPFLE</sequence>
<evidence type="ECO:0000256" key="14">
    <source>
        <dbReference type="ARBA" id="ARBA00023180"/>
    </source>
</evidence>
<evidence type="ECO:0000256" key="11">
    <source>
        <dbReference type="ARBA" id="ARBA00023002"/>
    </source>
</evidence>
<evidence type="ECO:0000256" key="9">
    <source>
        <dbReference type="ARBA" id="ARBA00022968"/>
    </source>
</evidence>
<evidence type="ECO:0000313" key="20">
    <source>
        <dbReference type="Proteomes" id="UP000245341"/>
    </source>
</evidence>
<evidence type="ECO:0000256" key="17">
    <source>
        <dbReference type="ARBA" id="ARBA00045410"/>
    </source>
</evidence>
<keyword evidence="9" id="KW-0735">Signal-anchor</keyword>
<dbReference type="Pfam" id="PF06990">
    <property type="entry name" value="Gal-3-0_sulfotr"/>
    <property type="match status" value="1"/>
</dbReference>
<comment type="subcellular location">
    <subcellularLocation>
        <location evidence="2">Golgi apparatus membrane</location>
        <topology evidence="2">Single-pass type II membrane protein</topology>
    </subcellularLocation>
</comment>
<keyword evidence="11" id="KW-0560">Oxidoreductase</keyword>
<dbReference type="AlphaFoldDB" id="A0A7F8QB25"/>
<keyword evidence="7" id="KW-0812">Transmembrane</keyword>
<dbReference type="InterPro" id="IPR051264">
    <property type="entry name" value="FAD-oxidored/transferase_4"/>
</dbReference>
<evidence type="ECO:0000256" key="15">
    <source>
        <dbReference type="ARBA" id="ARBA00039003"/>
    </source>
</evidence>
<dbReference type="PANTHER" id="PTHR43716">
    <property type="entry name" value="D-2-HYDROXYGLUTARATE DEHYDROGENASE, MITOCHONDRIAL"/>
    <property type="match status" value="1"/>
</dbReference>
<keyword evidence="10" id="KW-1133">Transmembrane helix</keyword>
<keyword evidence="5" id="KW-0285">Flavoprotein</keyword>
<evidence type="ECO:0000259" key="19">
    <source>
        <dbReference type="PROSITE" id="PS51387"/>
    </source>
</evidence>
<keyword evidence="12" id="KW-0333">Golgi apparatus</keyword>
<dbReference type="InterPro" id="IPR027417">
    <property type="entry name" value="P-loop_NTPase"/>
</dbReference>
<gene>
    <name evidence="21" type="primary">GAL3ST2</name>
</gene>
<dbReference type="GO" id="GO:0071949">
    <property type="term" value="F:FAD binding"/>
    <property type="evidence" value="ECO:0007669"/>
    <property type="project" value="InterPro"/>
</dbReference>
<comment type="function">
    <text evidence="17">Catalyzes the oxidation of D-2-hydroxyglutarate (D-2-HG) to alpha-ketoglutarate. Also catalyzes the oxidation of other D-2-hydroxyacids, such as D-malate (D-MAL) and D-lactate (D-LAC). Exhibits high activities towards D-2-HG and D-MAL but a very weak activity towards D-LAC.</text>
</comment>